<evidence type="ECO:0000313" key="2">
    <source>
        <dbReference type="EMBL" id="GAW83750.1"/>
    </source>
</evidence>
<feature type="compositionally biased region" description="Polar residues" evidence="1">
    <location>
        <begin position="790"/>
        <end position="800"/>
    </location>
</feature>
<feature type="compositionally biased region" description="Basic and acidic residues" evidence="1">
    <location>
        <begin position="1675"/>
        <end position="1686"/>
    </location>
</feature>
<feature type="region of interest" description="Disordered" evidence="1">
    <location>
        <begin position="781"/>
        <end position="800"/>
    </location>
</feature>
<keyword evidence="3" id="KW-1185">Reference proteome</keyword>
<evidence type="ECO:0000313" key="3">
    <source>
        <dbReference type="Proteomes" id="UP000195521"/>
    </source>
</evidence>
<dbReference type="GeneID" id="39750496"/>
<proteinExistence type="predicted"/>
<protein>
    <submittedName>
        <fullName evidence="2">Uncharacterized protein</fullName>
    </submittedName>
</protein>
<feature type="compositionally biased region" description="Polar residues" evidence="1">
    <location>
        <begin position="1708"/>
        <end position="1720"/>
    </location>
</feature>
<dbReference type="Proteomes" id="UP000195521">
    <property type="component" value="Unassembled WGS sequence"/>
</dbReference>
<evidence type="ECO:0000256" key="1">
    <source>
        <dbReference type="SAM" id="MobiDB-lite"/>
    </source>
</evidence>
<feature type="compositionally biased region" description="Basic and acidic residues" evidence="1">
    <location>
        <begin position="1125"/>
        <end position="1149"/>
    </location>
</feature>
<feature type="compositionally biased region" description="Low complexity" evidence="1">
    <location>
        <begin position="566"/>
        <end position="577"/>
    </location>
</feature>
<sequence>MDGFDESKMKQLQLLKEKMKIAKAQKVEEVKKNEDLFSLSHNVKNVRSFETEDVRFNKIGKKNFDAFTPNKKVTHVKGPIRYPFQQMKSGNANFPFKPKNVINKLENDSNMFDTPLTFEEVMRRKNEKKKRELEKNGQTMMEDDFMNNVRSFNLCDEREENNYYGLFQETNQTNQINRANNHGNGNIGNGELSNMHGGGDVHHNHNSLSNVRETNVTNSYSDTNTLLQSKVGSTAAMKNNALNGYPNENNHSINGNLVKNNTHSFNMDVVRNSQSLNMNSFKNYFSQSVNKSKDTSLNDANMSKNLPQFNNNLSDSSPSTFVSSDFIVTSKSVNWENWGADQKGGPNRNNHADVKNNVGTTLSNNYNQNSSLKSSLNSSLNNSLNNSLSNSLKNSLSNSLKNSLNSNIIGFSKGVEIFNSHSSDISRGSNNYLNNAIKWNHPNFNQTDNIQNSSHDLNISMNKSCNNFITPATDYSKEGIIRGSSAHGHLGSDNIFSTNSASNAKGEIIANRSNTATNSANILQGENNINDQACPNKTKEVNTILSTRNDTNINVDNEINVFSNLSNASNLNGSRNGPDSVEKSRLFNNTNDNKSSTNIFGKVRSNANLFNNSGSIFGKSSTTSTNVFGNTTGNSSTLFANRANGGNLFGNTTSGSNLFGNTTSGSNLFGNNTSESNLFGNTTSGSNLFGNNTSESNLFGNNTSESNLFGNNTSDSNLFGNNTSESNLFNKNKDISSSKQINNINNFFGNITEGSNIFSGSSKLLNNTKNLVNNNSQPLEDVLQRGKNDPNGNSNGGTLFISKQKSDQVSRSNFLLSENLVNTNNKLINDSCNYRGNDHATGVVNVCTNLKNKKENNIFGFPNKGENLISIVNKNDVSKNFQKFENINDINAGVMKFKSTLSNINSIVPDSQNKPIQLSRKSDKTQIDHTEEGEVVVDTCSISRKKVNEEDGNITTAIDVVKSEAENGHVVLTTDLMNQEKEKTNVQVKQNICNNENGGITRINNDSEEEKTIRKTISSYFNNFIPSIFSNPNKETAKEEYLKTNVSNDNVNKSTNIDVNTDADIVKPSDRDAYEKNRISVNTICNDKEGDTRPCCSTQSIGNAQNGNTILLFFNMSIVNPQGLSEKERGLNNCPERSKNDNKDNDNNHNNRSINDSNNTGHGESGNDVSCGMFQKNPNCNKMIDIMNEENFENKEDFEKMNQIYKNINCINKNINYINKYIPSTIENVNNFLDENINCIQNYDTLSSTNQKFLKNLKASNSSVESNKDVKSMIDVLNKRMNKDGIFENHENEILRGNEKRKFYLTLSNMGNNVEKKNNIIGGVGVGASSYVDVNTKYTNFFDGGGKHIKSGNVVNTNMLTPMEKLKLINETSKEISMDEELEMIEVIPEHVHKIMERREYFKTKNKQNKNDSKKSIVPKKIKPFVPSECSESFRNTFYTNDNNKNNIFSLKNLSNMEILNTNHRNNTAPCTNNIIDSVPKRVNNNSILPPREQLQMMKMGDSSNTHAEAEAAAEAAVPTYSVQNNLVTFFENPPIGKENGSKMHIQNDNPDLFAHKNIKGSLINTMIDYNFSHGNNKNDWSMSHSIKNLNNTMNSDNLNSMFNVGVENVIKARNDEYLSKMEEELNKHTDFISNIYTSLSKNNFICDNQDAKKSQEDDNYHRNDDTNNMNKCNTKPDNETHENKRNLSYMNNQNNNTYGNDELDSFDNYQNANDNNDSIDTQKKKRKFNSNGENTEDDITTSLENTNSNFPFKEDRCIDISNYVKEIRNSRTLADISANLTKYTQESEQILCDIINDNFKMSVKISSLSDLPFLFEEFP</sequence>
<accession>A0A1Y1JNB7</accession>
<dbReference type="RefSeq" id="XP_028546339.1">
    <property type="nucleotide sequence ID" value="XM_028690538.1"/>
</dbReference>
<feature type="compositionally biased region" description="Low complexity" evidence="1">
    <location>
        <begin position="1150"/>
        <end position="1159"/>
    </location>
</feature>
<comment type="caution">
    <text evidence="2">The sequence shown here is derived from an EMBL/GenBank/DDBJ whole genome shotgun (WGS) entry which is preliminary data.</text>
</comment>
<gene>
    <name evidence="2" type="ORF">PGO_145480</name>
</gene>
<dbReference type="OMA" id="FRNTFYT"/>
<dbReference type="EMBL" id="BDQF01000015">
    <property type="protein sequence ID" value="GAW83750.1"/>
    <property type="molecule type" value="Genomic_DNA"/>
</dbReference>
<reference evidence="3" key="1">
    <citation type="submission" date="2017-04" db="EMBL/GenBank/DDBJ databases">
        <title>Plasmodium gonderi genome.</title>
        <authorList>
            <person name="Arisue N."/>
            <person name="Honma H."/>
            <person name="Kawai S."/>
            <person name="Tougan T."/>
            <person name="Tanabe K."/>
            <person name="Horii T."/>
        </authorList>
    </citation>
    <scope>NUCLEOTIDE SEQUENCE [LARGE SCALE GENOMIC DNA]</scope>
    <source>
        <strain evidence="3">ATCC 30045</strain>
    </source>
</reference>
<organism evidence="2 3">
    <name type="scientific">Plasmodium gonderi</name>
    <dbReference type="NCBI Taxonomy" id="77519"/>
    <lineage>
        <taxon>Eukaryota</taxon>
        <taxon>Sar</taxon>
        <taxon>Alveolata</taxon>
        <taxon>Apicomplexa</taxon>
        <taxon>Aconoidasida</taxon>
        <taxon>Haemosporida</taxon>
        <taxon>Plasmodiidae</taxon>
        <taxon>Plasmodium</taxon>
        <taxon>Plasmodium (Plasmodium)</taxon>
    </lineage>
</organism>
<feature type="compositionally biased region" description="Low complexity" evidence="1">
    <location>
        <begin position="1687"/>
        <end position="1701"/>
    </location>
</feature>
<dbReference type="OrthoDB" id="387052at2759"/>
<feature type="compositionally biased region" description="Basic and acidic residues" evidence="1">
    <location>
        <begin position="1654"/>
        <end position="1666"/>
    </location>
</feature>
<name>A0A1Y1JNB7_PLAGO</name>
<feature type="compositionally biased region" description="Polar residues" evidence="1">
    <location>
        <begin position="586"/>
        <end position="595"/>
    </location>
</feature>
<feature type="region of interest" description="Disordered" evidence="1">
    <location>
        <begin position="338"/>
        <end position="359"/>
    </location>
</feature>
<feature type="region of interest" description="Disordered" evidence="1">
    <location>
        <begin position="566"/>
        <end position="595"/>
    </location>
</feature>
<feature type="region of interest" description="Disordered" evidence="1">
    <location>
        <begin position="1654"/>
        <end position="1743"/>
    </location>
</feature>
<feature type="region of interest" description="Disordered" evidence="1">
    <location>
        <begin position="1125"/>
        <end position="1168"/>
    </location>
</feature>